<sequence length="82" mass="9148">MSDTGVNGSVTSVDNQIRSLKQNATALQPQAMHGVLEAYLESPQSREQMVAGHGTADAEEAIRHHRREMAEYILKMEKMLPR</sequence>
<dbReference type="EMBL" id="NPIC01000002">
    <property type="protein sequence ID" value="RDL40020.1"/>
    <property type="molecule type" value="Genomic_DNA"/>
</dbReference>
<dbReference type="RefSeq" id="XP_031872676.1">
    <property type="nucleotide sequence ID" value="XM_032012983.1"/>
</dbReference>
<accession>A0A370TWW9</accession>
<organism evidence="1 2">
    <name type="scientific">Venustampulla echinocandica</name>
    <dbReference type="NCBI Taxonomy" id="2656787"/>
    <lineage>
        <taxon>Eukaryota</taxon>
        <taxon>Fungi</taxon>
        <taxon>Dikarya</taxon>
        <taxon>Ascomycota</taxon>
        <taxon>Pezizomycotina</taxon>
        <taxon>Leotiomycetes</taxon>
        <taxon>Helotiales</taxon>
        <taxon>Pleuroascaceae</taxon>
        <taxon>Venustampulla</taxon>
    </lineage>
</organism>
<name>A0A370TWW9_9HELO</name>
<dbReference type="Proteomes" id="UP000254866">
    <property type="component" value="Unassembled WGS sequence"/>
</dbReference>
<keyword evidence="2" id="KW-1185">Reference proteome</keyword>
<evidence type="ECO:0000313" key="1">
    <source>
        <dbReference type="EMBL" id="RDL40020.1"/>
    </source>
</evidence>
<comment type="caution">
    <text evidence="1">The sequence shown here is derived from an EMBL/GenBank/DDBJ whole genome shotgun (WGS) entry which is preliminary data.</text>
</comment>
<protein>
    <submittedName>
        <fullName evidence="1">Uncharacterized protein</fullName>
    </submittedName>
</protein>
<dbReference type="GeneID" id="43597209"/>
<reference evidence="1 2" key="1">
    <citation type="journal article" date="2018" name="IMA Fungus">
        <title>IMA Genome-F 9: Draft genome sequence of Annulohypoxylon stygium, Aspergillus mulundensis, Berkeleyomyces basicola (syn. Thielaviopsis basicola), Ceratocystis smalleyi, two Cercospora beticola strains, Coleophoma cylindrospora, Fusarium fracticaudum, Phialophora cf. hyalina, and Morchella septimelata.</title>
        <authorList>
            <person name="Wingfield B.D."/>
            <person name="Bills G.F."/>
            <person name="Dong Y."/>
            <person name="Huang W."/>
            <person name="Nel W.J."/>
            <person name="Swalarsk-Parry B.S."/>
            <person name="Vaghefi N."/>
            <person name="Wilken P.M."/>
            <person name="An Z."/>
            <person name="de Beer Z.W."/>
            <person name="De Vos L."/>
            <person name="Chen L."/>
            <person name="Duong T.A."/>
            <person name="Gao Y."/>
            <person name="Hammerbacher A."/>
            <person name="Kikkert J.R."/>
            <person name="Li Y."/>
            <person name="Li H."/>
            <person name="Li K."/>
            <person name="Li Q."/>
            <person name="Liu X."/>
            <person name="Ma X."/>
            <person name="Naidoo K."/>
            <person name="Pethybridge S.J."/>
            <person name="Sun J."/>
            <person name="Steenkamp E.T."/>
            <person name="van der Nest M.A."/>
            <person name="van Wyk S."/>
            <person name="Wingfield M.J."/>
            <person name="Xiong C."/>
            <person name="Yue Q."/>
            <person name="Zhang X."/>
        </authorList>
    </citation>
    <scope>NUCLEOTIDE SEQUENCE [LARGE SCALE GENOMIC DNA]</scope>
    <source>
        <strain evidence="1 2">BP 5553</strain>
    </source>
</reference>
<proteinExistence type="predicted"/>
<evidence type="ECO:0000313" key="2">
    <source>
        <dbReference type="Proteomes" id="UP000254866"/>
    </source>
</evidence>
<gene>
    <name evidence="1" type="ORF">BP5553_04360</name>
</gene>
<dbReference type="AlphaFoldDB" id="A0A370TWW9"/>